<dbReference type="EMBL" id="PGFA01000002">
    <property type="protein sequence ID" value="PJJ55049.1"/>
    <property type="molecule type" value="Genomic_DNA"/>
</dbReference>
<gene>
    <name evidence="1" type="ORF">CLV45_3398</name>
</gene>
<name>A0A2M9BAU0_9BACT</name>
<dbReference type="OrthoDB" id="886830at2"/>
<dbReference type="AlphaFoldDB" id="A0A2M9BAU0"/>
<organism evidence="1 2">
    <name type="scientific">Hymenobacter chitinivorans DSM 11115</name>
    <dbReference type="NCBI Taxonomy" id="1121954"/>
    <lineage>
        <taxon>Bacteria</taxon>
        <taxon>Pseudomonadati</taxon>
        <taxon>Bacteroidota</taxon>
        <taxon>Cytophagia</taxon>
        <taxon>Cytophagales</taxon>
        <taxon>Hymenobacteraceae</taxon>
        <taxon>Hymenobacter</taxon>
    </lineage>
</organism>
<sequence>MSQPQQVTYTSQQLQAALETAYESMLAFKRYKKTPVVIVRDGQVVEVMPDSLPSTTPKAA</sequence>
<evidence type="ECO:0000313" key="2">
    <source>
        <dbReference type="Proteomes" id="UP000228535"/>
    </source>
</evidence>
<proteinExistence type="predicted"/>
<dbReference type="RefSeq" id="WP_100337638.1">
    <property type="nucleotide sequence ID" value="NZ_PGFA01000002.1"/>
</dbReference>
<comment type="caution">
    <text evidence="1">The sequence shown here is derived from an EMBL/GenBank/DDBJ whole genome shotgun (WGS) entry which is preliminary data.</text>
</comment>
<protein>
    <submittedName>
        <fullName evidence="1">Uncharacterized protein</fullName>
    </submittedName>
</protein>
<reference evidence="1 2" key="1">
    <citation type="submission" date="2017-11" db="EMBL/GenBank/DDBJ databases">
        <title>Genomic Encyclopedia of Archaeal and Bacterial Type Strains, Phase II (KMG-II): From Individual Species to Whole Genera.</title>
        <authorList>
            <person name="Goeker M."/>
        </authorList>
    </citation>
    <scope>NUCLEOTIDE SEQUENCE [LARGE SCALE GENOMIC DNA]</scope>
    <source>
        <strain evidence="1 2">DSM 11115</strain>
    </source>
</reference>
<evidence type="ECO:0000313" key="1">
    <source>
        <dbReference type="EMBL" id="PJJ55049.1"/>
    </source>
</evidence>
<dbReference type="Proteomes" id="UP000228535">
    <property type="component" value="Unassembled WGS sequence"/>
</dbReference>
<accession>A0A2M9BAU0</accession>
<keyword evidence="2" id="KW-1185">Reference proteome</keyword>